<reference evidence="6 7" key="1">
    <citation type="submission" date="2019-04" db="EMBL/GenBank/DDBJ databases">
        <title>Microbes associate with the intestines of laboratory mice.</title>
        <authorList>
            <person name="Navarre W."/>
            <person name="Wong E."/>
            <person name="Huang K."/>
            <person name="Tropini C."/>
            <person name="Ng K."/>
            <person name="Yu B."/>
        </authorList>
    </citation>
    <scope>NUCLEOTIDE SEQUENCE [LARGE SCALE GENOMIC DNA]</scope>
    <source>
        <strain evidence="6 7">NM62_B4-13</strain>
    </source>
</reference>
<evidence type="ECO:0000256" key="2">
    <source>
        <dbReference type="ARBA" id="ARBA00047806"/>
    </source>
</evidence>
<evidence type="ECO:0000313" key="6">
    <source>
        <dbReference type="EMBL" id="TGY35837.1"/>
    </source>
</evidence>
<dbReference type="PANTHER" id="PTHR43774:SF1">
    <property type="entry name" value="PEPTIDE METHIONINE SULFOXIDE REDUCTASE MSRA 2"/>
    <property type="match status" value="1"/>
</dbReference>
<dbReference type="HAMAP" id="MF_01401">
    <property type="entry name" value="MsrA"/>
    <property type="match status" value="1"/>
</dbReference>
<dbReference type="GO" id="GO:0008113">
    <property type="term" value="F:peptide-methionine (S)-S-oxide reductase activity"/>
    <property type="evidence" value="ECO:0007669"/>
    <property type="project" value="UniProtKB-UniRule"/>
</dbReference>
<sequence>MKLTIDKLVAGGIAGVIAALTVTAVVSLDRPAHAAAAMVSVPAPSGPANVAQPGSRRAQVVFAGGCFWGVQGVFQHIKGVNNAVSGYIGGNAGTASYTRVGSGTTGHAEAVQVTYDPSQVSYAQLMQVFFSVVHDPTQLNRQGPDQGTQYRSAIYIDDPAQRDATRAYIAQLEQAKVWAAPVVTQVDGGKRFFAAEDYHQNYLTLHPESLYIRINDLPKVEALKRQYPALYRDTPRLVSTLSAR</sequence>
<dbReference type="InterPro" id="IPR036509">
    <property type="entry name" value="Met_Sox_Rdtase_MsrA_sf"/>
</dbReference>
<dbReference type="OrthoDB" id="4174719at2"/>
<feature type="domain" description="Peptide methionine sulphoxide reductase MsrA" evidence="5">
    <location>
        <begin position="59"/>
        <end position="211"/>
    </location>
</feature>
<evidence type="ECO:0000313" key="7">
    <source>
        <dbReference type="Proteomes" id="UP000306631"/>
    </source>
</evidence>
<dbReference type="InterPro" id="IPR002569">
    <property type="entry name" value="Met_Sox_Rdtase_MsrA_dom"/>
</dbReference>
<protein>
    <recommendedName>
        <fullName evidence="4">Peptide methionine sulfoxide reductase MsrA</fullName>
        <shortName evidence="4">Protein-methionine-S-oxide reductase</shortName>
        <ecNumber evidence="4">1.8.4.11</ecNumber>
    </recommendedName>
    <alternativeName>
        <fullName evidence="4">Peptide-methionine (S)-S-oxide reductase</fullName>
        <shortName evidence="4">Peptide Met(O) reductase</shortName>
    </alternativeName>
</protein>
<comment type="function">
    <text evidence="4">Has an important function as a repair enzyme for proteins that have been inactivated by oxidation. Catalyzes the reversible oxidation-reduction of methionine sulfoxide in proteins to methionine.</text>
</comment>
<dbReference type="NCBIfam" id="TIGR00401">
    <property type="entry name" value="msrA"/>
    <property type="match status" value="1"/>
</dbReference>
<dbReference type="EMBL" id="SRYW01000003">
    <property type="protein sequence ID" value="TGY35837.1"/>
    <property type="molecule type" value="Genomic_DNA"/>
</dbReference>
<keyword evidence="1 4" id="KW-0560">Oxidoreductase</keyword>
<evidence type="ECO:0000256" key="3">
    <source>
        <dbReference type="ARBA" id="ARBA00048782"/>
    </source>
</evidence>
<proteinExistence type="inferred from homology"/>
<dbReference type="AlphaFoldDB" id="A0A4S2D2U6"/>
<accession>A0A4S2D2U6</accession>
<comment type="caution">
    <text evidence="6">The sequence shown here is derived from an EMBL/GenBank/DDBJ whole genome shotgun (WGS) entry which is preliminary data.</text>
</comment>
<dbReference type="Proteomes" id="UP000306631">
    <property type="component" value="Unassembled WGS sequence"/>
</dbReference>
<organism evidence="6 7">
    <name type="scientific">Stenotrophomonas maltophilia</name>
    <name type="common">Pseudomonas maltophilia</name>
    <name type="synonym">Xanthomonas maltophilia</name>
    <dbReference type="NCBI Taxonomy" id="40324"/>
    <lineage>
        <taxon>Bacteria</taxon>
        <taxon>Pseudomonadati</taxon>
        <taxon>Pseudomonadota</taxon>
        <taxon>Gammaproteobacteria</taxon>
        <taxon>Lysobacterales</taxon>
        <taxon>Lysobacteraceae</taxon>
        <taxon>Stenotrophomonas</taxon>
        <taxon>Stenotrophomonas maltophilia group</taxon>
    </lineage>
</organism>
<name>A0A4S2D2U6_STEMA</name>
<dbReference type="PANTHER" id="PTHR43774">
    <property type="entry name" value="PEPTIDE METHIONINE SULFOXIDE REDUCTASE"/>
    <property type="match status" value="1"/>
</dbReference>
<comment type="catalytic activity">
    <reaction evidence="2 4">
        <text>L-methionyl-[protein] + [thioredoxin]-disulfide + H2O = L-methionyl-(S)-S-oxide-[protein] + [thioredoxin]-dithiol</text>
        <dbReference type="Rhea" id="RHEA:14217"/>
        <dbReference type="Rhea" id="RHEA-COMP:10698"/>
        <dbReference type="Rhea" id="RHEA-COMP:10700"/>
        <dbReference type="Rhea" id="RHEA-COMP:12313"/>
        <dbReference type="Rhea" id="RHEA-COMP:12315"/>
        <dbReference type="ChEBI" id="CHEBI:15377"/>
        <dbReference type="ChEBI" id="CHEBI:16044"/>
        <dbReference type="ChEBI" id="CHEBI:29950"/>
        <dbReference type="ChEBI" id="CHEBI:44120"/>
        <dbReference type="ChEBI" id="CHEBI:50058"/>
        <dbReference type="EC" id="1.8.4.11"/>
    </reaction>
</comment>
<comment type="similarity">
    <text evidence="4">Belongs to the MsrA Met sulfoxide reductase family.</text>
</comment>
<dbReference type="EC" id="1.8.4.11" evidence="4"/>
<gene>
    <name evidence="4" type="primary">msrA</name>
    <name evidence="6" type="ORF">E5352_04260</name>
</gene>
<dbReference type="Pfam" id="PF01625">
    <property type="entry name" value="PMSR"/>
    <property type="match status" value="1"/>
</dbReference>
<evidence type="ECO:0000256" key="1">
    <source>
        <dbReference type="ARBA" id="ARBA00023002"/>
    </source>
</evidence>
<dbReference type="GO" id="GO:0033744">
    <property type="term" value="F:L-methionine:thioredoxin-disulfide S-oxidoreductase activity"/>
    <property type="evidence" value="ECO:0007669"/>
    <property type="project" value="RHEA"/>
</dbReference>
<dbReference type="Gene3D" id="3.30.1060.10">
    <property type="entry name" value="Peptide methionine sulphoxide reductase MsrA"/>
    <property type="match status" value="1"/>
</dbReference>
<evidence type="ECO:0000259" key="5">
    <source>
        <dbReference type="Pfam" id="PF01625"/>
    </source>
</evidence>
<comment type="catalytic activity">
    <reaction evidence="3 4">
        <text>[thioredoxin]-disulfide + L-methionine + H2O = L-methionine (S)-S-oxide + [thioredoxin]-dithiol</text>
        <dbReference type="Rhea" id="RHEA:19993"/>
        <dbReference type="Rhea" id="RHEA-COMP:10698"/>
        <dbReference type="Rhea" id="RHEA-COMP:10700"/>
        <dbReference type="ChEBI" id="CHEBI:15377"/>
        <dbReference type="ChEBI" id="CHEBI:29950"/>
        <dbReference type="ChEBI" id="CHEBI:50058"/>
        <dbReference type="ChEBI" id="CHEBI:57844"/>
        <dbReference type="ChEBI" id="CHEBI:58772"/>
        <dbReference type="EC" id="1.8.4.11"/>
    </reaction>
</comment>
<feature type="active site" evidence="4">
    <location>
        <position position="66"/>
    </location>
</feature>
<dbReference type="RefSeq" id="WP_017356828.1">
    <property type="nucleotide sequence ID" value="NZ_SRYW01000003.1"/>
</dbReference>
<evidence type="ECO:0000256" key="4">
    <source>
        <dbReference type="HAMAP-Rule" id="MF_01401"/>
    </source>
</evidence>
<dbReference type="SUPFAM" id="SSF55068">
    <property type="entry name" value="Peptide methionine sulfoxide reductase"/>
    <property type="match status" value="1"/>
</dbReference>